<evidence type="ECO:0000256" key="5">
    <source>
        <dbReference type="ARBA" id="ARBA00022856"/>
    </source>
</evidence>
<dbReference type="GO" id="GO:0005886">
    <property type="term" value="C:plasma membrane"/>
    <property type="evidence" value="ECO:0007669"/>
    <property type="project" value="UniProtKB-SubCell"/>
</dbReference>
<evidence type="ECO:0000313" key="12">
    <source>
        <dbReference type="Proteomes" id="UP000199379"/>
    </source>
</evidence>
<dbReference type="Gene3D" id="1.10.3720.10">
    <property type="entry name" value="MetI-like"/>
    <property type="match status" value="1"/>
</dbReference>
<evidence type="ECO:0000259" key="10">
    <source>
        <dbReference type="PROSITE" id="PS50928"/>
    </source>
</evidence>
<keyword evidence="6" id="KW-0653">Protein transport</keyword>
<comment type="subcellular location">
    <subcellularLocation>
        <location evidence="1 9">Cell membrane</location>
        <topology evidence="1 9">Multi-pass membrane protein</topology>
    </subcellularLocation>
</comment>
<evidence type="ECO:0000256" key="3">
    <source>
        <dbReference type="ARBA" id="ARBA00022475"/>
    </source>
</evidence>
<keyword evidence="8 9" id="KW-0472">Membrane</keyword>
<dbReference type="AlphaFoldDB" id="A0A1H7E220"/>
<dbReference type="GO" id="GO:0015031">
    <property type="term" value="P:protein transport"/>
    <property type="evidence" value="ECO:0007669"/>
    <property type="project" value="UniProtKB-KW"/>
</dbReference>
<dbReference type="Pfam" id="PF12911">
    <property type="entry name" value="OppC_N"/>
    <property type="match status" value="1"/>
</dbReference>
<dbReference type="RefSeq" id="WP_092370738.1">
    <property type="nucleotide sequence ID" value="NZ_FNYD01000013.1"/>
</dbReference>
<keyword evidence="3" id="KW-1003">Cell membrane</keyword>
<evidence type="ECO:0000256" key="2">
    <source>
        <dbReference type="ARBA" id="ARBA00022448"/>
    </source>
</evidence>
<dbReference type="GO" id="GO:0055085">
    <property type="term" value="P:transmembrane transport"/>
    <property type="evidence" value="ECO:0007669"/>
    <property type="project" value="InterPro"/>
</dbReference>
<name>A0A1H7E220_9RHOB</name>
<feature type="transmembrane region" description="Helical" evidence="9">
    <location>
        <begin position="21"/>
        <end position="41"/>
    </location>
</feature>
<sequence length="278" mass="30217">MMARIAQRARRGARPLPMKARIGLTILAAYILAGIFGPMLLPFDPDKTDILRRLKPPSNVHWLGTDQLGRDFLTRLVVAIRVDLPIAFAAAFFPMVIGTALGAIAGYYGKLADTVVSRAADLVQAFPVYVFLLVLVFALGAGATSFIVAATVIAWVGYARLARGEVMRLKSLEFVEAARVTGLPERVILTTHVLPNALPQTLIYYMSDVVLMVLVLSSLSFLGVGIQPPTAEWGRMIAEGQPFLRSHWWLAAAPGLMLMVFGTGLSLLADGLDDWLRS</sequence>
<dbReference type="InterPro" id="IPR025966">
    <property type="entry name" value="OppC_N"/>
</dbReference>
<feature type="transmembrane region" description="Helical" evidence="9">
    <location>
        <begin position="129"/>
        <end position="158"/>
    </location>
</feature>
<dbReference type="InterPro" id="IPR050366">
    <property type="entry name" value="BP-dependent_transpt_permease"/>
</dbReference>
<dbReference type="PANTHER" id="PTHR43386:SF1">
    <property type="entry name" value="D,D-DIPEPTIDE TRANSPORT SYSTEM PERMEASE PROTEIN DDPC-RELATED"/>
    <property type="match status" value="1"/>
</dbReference>
<dbReference type="PROSITE" id="PS50928">
    <property type="entry name" value="ABC_TM1"/>
    <property type="match status" value="1"/>
</dbReference>
<proteinExistence type="inferred from homology"/>
<dbReference type="OrthoDB" id="9766870at2"/>
<dbReference type="CDD" id="cd06261">
    <property type="entry name" value="TM_PBP2"/>
    <property type="match status" value="1"/>
</dbReference>
<dbReference type="STRING" id="1227549.SAMN05444007_11361"/>
<protein>
    <submittedName>
        <fullName evidence="11">Peptide/nickel transport system permease protein</fullName>
    </submittedName>
</protein>
<comment type="similarity">
    <text evidence="9">Belongs to the binding-protein-dependent transport system permease family.</text>
</comment>
<evidence type="ECO:0000256" key="1">
    <source>
        <dbReference type="ARBA" id="ARBA00004651"/>
    </source>
</evidence>
<keyword evidence="7 9" id="KW-1133">Transmembrane helix</keyword>
<feature type="transmembrane region" description="Helical" evidence="9">
    <location>
        <begin position="86"/>
        <end position="108"/>
    </location>
</feature>
<evidence type="ECO:0000256" key="6">
    <source>
        <dbReference type="ARBA" id="ARBA00022927"/>
    </source>
</evidence>
<feature type="transmembrane region" description="Helical" evidence="9">
    <location>
        <begin position="202"/>
        <end position="226"/>
    </location>
</feature>
<evidence type="ECO:0000256" key="8">
    <source>
        <dbReference type="ARBA" id="ARBA00023136"/>
    </source>
</evidence>
<dbReference type="SUPFAM" id="SSF161098">
    <property type="entry name" value="MetI-like"/>
    <property type="match status" value="1"/>
</dbReference>
<feature type="transmembrane region" description="Helical" evidence="9">
    <location>
        <begin position="247"/>
        <end position="269"/>
    </location>
</feature>
<evidence type="ECO:0000256" key="9">
    <source>
        <dbReference type="RuleBase" id="RU363032"/>
    </source>
</evidence>
<dbReference type="Proteomes" id="UP000199379">
    <property type="component" value="Unassembled WGS sequence"/>
</dbReference>
<keyword evidence="12" id="KW-1185">Reference proteome</keyword>
<keyword evidence="5" id="KW-0571">Peptide transport</keyword>
<evidence type="ECO:0000313" key="11">
    <source>
        <dbReference type="EMBL" id="SEK04615.1"/>
    </source>
</evidence>
<dbReference type="InterPro" id="IPR000515">
    <property type="entry name" value="MetI-like"/>
</dbReference>
<evidence type="ECO:0000256" key="4">
    <source>
        <dbReference type="ARBA" id="ARBA00022692"/>
    </source>
</evidence>
<dbReference type="Pfam" id="PF00528">
    <property type="entry name" value="BPD_transp_1"/>
    <property type="match status" value="1"/>
</dbReference>
<dbReference type="PANTHER" id="PTHR43386">
    <property type="entry name" value="OLIGOPEPTIDE TRANSPORT SYSTEM PERMEASE PROTEIN APPC"/>
    <property type="match status" value="1"/>
</dbReference>
<dbReference type="InterPro" id="IPR035906">
    <property type="entry name" value="MetI-like_sf"/>
</dbReference>
<reference evidence="11 12" key="1">
    <citation type="submission" date="2016-10" db="EMBL/GenBank/DDBJ databases">
        <authorList>
            <person name="de Groot N.N."/>
        </authorList>
    </citation>
    <scope>NUCLEOTIDE SEQUENCE [LARGE SCALE GENOMIC DNA]</scope>
    <source>
        <strain evidence="11 12">DSM 29340</strain>
    </source>
</reference>
<feature type="domain" description="ABC transmembrane type-1" evidence="10">
    <location>
        <begin position="80"/>
        <end position="269"/>
    </location>
</feature>
<dbReference type="EMBL" id="FNYD01000013">
    <property type="protein sequence ID" value="SEK04615.1"/>
    <property type="molecule type" value="Genomic_DNA"/>
</dbReference>
<evidence type="ECO:0000256" key="7">
    <source>
        <dbReference type="ARBA" id="ARBA00022989"/>
    </source>
</evidence>
<accession>A0A1H7E220</accession>
<gene>
    <name evidence="11" type="ORF">SAMN05444007_11361</name>
</gene>
<keyword evidence="4 9" id="KW-0812">Transmembrane</keyword>
<dbReference type="GO" id="GO:0015833">
    <property type="term" value="P:peptide transport"/>
    <property type="evidence" value="ECO:0007669"/>
    <property type="project" value="UniProtKB-KW"/>
</dbReference>
<keyword evidence="2 9" id="KW-0813">Transport</keyword>
<organism evidence="11 12">
    <name type="scientific">Cribrihabitans marinus</name>
    <dbReference type="NCBI Taxonomy" id="1227549"/>
    <lineage>
        <taxon>Bacteria</taxon>
        <taxon>Pseudomonadati</taxon>
        <taxon>Pseudomonadota</taxon>
        <taxon>Alphaproteobacteria</taxon>
        <taxon>Rhodobacterales</taxon>
        <taxon>Paracoccaceae</taxon>
        <taxon>Cribrihabitans</taxon>
    </lineage>
</organism>